<accession>A0A6P1Y1E4</accession>
<reference evidence="2 3" key="1">
    <citation type="submission" date="2020-01" db="EMBL/GenBank/DDBJ databases">
        <title>Complete genome sequence of a human oral phylogroup 1 Treponema sp. strain ATCC 700766, originally isolated from periodontitis dental plaque.</title>
        <authorList>
            <person name="Chan Y."/>
            <person name="Huo Y.-B."/>
            <person name="Yu X.-L."/>
            <person name="Zeng H."/>
            <person name="Leung W.-K."/>
            <person name="Watt R.M."/>
        </authorList>
    </citation>
    <scope>NUCLEOTIDE SEQUENCE [LARGE SCALE GENOMIC DNA]</scope>
    <source>
        <strain evidence="2 3">OMZ 804</strain>
    </source>
</reference>
<dbReference type="Pfam" id="PF13023">
    <property type="entry name" value="HD_3"/>
    <property type="match status" value="1"/>
</dbReference>
<protein>
    <submittedName>
        <fullName evidence="2">HD domain-containing protein</fullName>
    </submittedName>
</protein>
<organism evidence="2 3">
    <name type="scientific">Treponema vincentii</name>
    <dbReference type="NCBI Taxonomy" id="69710"/>
    <lineage>
        <taxon>Bacteria</taxon>
        <taxon>Pseudomonadati</taxon>
        <taxon>Spirochaetota</taxon>
        <taxon>Spirochaetia</taxon>
        <taxon>Spirochaetales</taxon>
        <taxon>Treponemataceae</taxon>
        <taxon>Treponema</taxon>
    </lineage>
</organism>
<evidence type="ECO:0000313" key="2">
    <source>
        <dbReference type="EMBL" id="QHX43355.1"/>
    </source>
</evidence>
<proteinExistence type="predicted"/>
<dbReference type="Gene3D" id="1.10.3210.10">
    <property type="entry name" value="Hypothetical protein af1432"/>
    <property type="match status" value="2"/>
</dbReference>
<gene>
    <name evidence="2" type="ORF">GWP43_07725</name>
</gene>
<dbReference type="InterPro" id="IPR006674">
    <property type="entry name" value="HD_domain"/>
</dbReference>
<sequence length="397" mass="46550">MFTKEIVFKLFEAFSIQRWNDLVRPFDIVEMDKTAEKMFLSFIIGKYEEKNGNTVNWLTIINHSFFELLRRIALCDMKSPVQRIIRSEYPEEYKKLNRWVLDKYKTIITDPLFLDEFASYLFDPADPTDISFRVLRAAHKYSAMRELDMIRMVNEPFRLTEIDKCLEADIADFMDLTGLQLLLTRQQPYYFITEIEKLRFQTRWNQTPRVPATTVLGHSYFVAALVFLMSRTLELAPHRLAMNFFAALFHDLPEAVTRDIISPVKQATDRLPEVVKHIEDEIVAKELLPLMDDFYREEVLYFIQDEFENRIKLDGETRCITSEELNTTYAAPEFCGIDGKLIRAADHIAAFVEADSSINFGIRSEQLEEGRANILHHYGKNTVINGFSLESFFESYR</sequence>
<dbReference type="EMBL" id="CP048020">
    <property type="protein sequence ID" value="QHX43355.1"/>
    <property type="molecule type" value="Genomic_DNA"/>
</dbReference>
<dbReference type="Proteomes" id="UP000464374">
    <property type="component" value="Chromosome"/>
</dbReference>
<dbReference type="SUPFAM" id="SSF109604">
    <property type="entry name" value="HD-domain/PDEase-like"/>
    <property type="match status" value="1"/>
</dbReference>
<feature type="domain" description="HD" evidence="1">
    <location>
        <begin position="195"/>
        <end position="372"/>
    </location>
</feature>
<evidence type="ECO:0000313" key="3">
    <source>
        <dbReference type="Proteomes" id="UP000464374"/>
    </source>
</evidence>
<dbReference type="RefSeq" id="WP_162663681.1">
    <property type="nucleotide sequence ID" value="NZ_CP048020.1"/>
</dbReference>
<name>A0A6P1Y1E4_9SPIR</name>
<evidence type="ECO:0000259" key="1">
    <source>
        <dbReference type="Pfam" id="PF13023"/>
    </source>
</evidence>
<dbReference type="AlphaFoldDB" id="A0A6P1Y1E4"/>
<dbReference type="KEGG" id="trz:GWP43_07725"/>